<dbReference type="Proteomes" id="UP000298860">
    <property type="component" value="Unassembled WGS sequence"/>
</dbReference>
<feature type="region of interest" description="Disordered" evidence="1">
    <location>
        <begin position="100"/>
        <end position="217"/>
    </location>
</feature>
<evidence type="ECO:0000313" key="2">
    <source>
        <dbReference type="EMBL" id="GDY30373.1"/>
    </source>
</evidence>
<dbReference type="AlphaFoldDB" id="A0A4D4J931"/>
<feature type="compositionally biased region" description="Low complexity" evidence="1">
    <location>
        <begin position="163"/>
        <end position="174"/>
    </location>
</feature>
<organism evidence="2 3">
    <name type="scientific">Gandjariella thermophila</name>
    <dbReference type="NCBI Taxonomy" id="1931992"/>
    <lineage>
        <taxon>Bacteria</taxon>
        <taxon>Bacillati</taxon>
        <taxon>Actinomycetota</taxon>
        <taxon>Actinomycetes</taxon>
        <taxon>Pseudonocardiales</taxon>
        <taxon>Pseudonocardiaceae</taxon>
        <taxon>Gandjariella</taxon>
    </lineage>
</organism>
<dbReference type="EMBL" id="BJFL01000007">
    <property type="protein sequence ID" value="GDY30373.1"/>
    <property type="molecule type" value="Genomic_DNA"/>
</dbReference>
<dbReference type="RefSeq" id="WP_137813496.1">
    <property type="nucleotide sequence ID" value="NZ_BJFL01000007.1"/>
</dbReference>
<name>A0A4D4J931_9PSEU</name>
<dbReference type="OrthoDB" id="5196858at2"/>
<accession>A0A4D4J931</accession>
<reference evidence="3" key="1">
    <citation type="submission" date="2019-04" db="EMBL/GenBank/DDBJ databases">
        <title>Draft genome sequence of Pseudonocardiaceae bacterium SL3-2-4.</title>
        <authorList>
            <person name="Ningsih F."/>
            <person name="Yokota A."/>
            <person name="Sakai Y."/>
            <person name="Nanatani K."/>
            <person name="Yabe S."/>
            <person name="Oetari A."/>
            <person name="Sjamsuridzal W."/>
        </authorList>
    </citation>
    <scope>NUCLEOTIDE SEQUENCE [LARGE SCALE GENOMIC DNA]</scope>
    <source>
        <strain evidence="3">SL3-2-4</strain>
    </source>
</reference>
<feature type="compositionally biased region" description="Low complexity" evidence="1">
    <location>
        <begin position="203"/>
        <end position="217"/>
    </location>
</feature>
<keyword evidence="3" id="KW-1185">Reference proteome</keyword>
<evidence type="ECO:0000256" key="1">
    <source>
        <dbReference type="SAM" id="MobiDB-lite"/>
    </source>
</evidence>
<feature type="compositionally biased region" description="Low complexity" evidence="1">
    <location>
        <begin position="108"/>
        <end position="134"/>
    </location>
</feature>
<proteinExistence type="predicted"/>
<protein>
    <submittedName>
        <fullName evidence="2">Uncharacterized protein</fullName>
    </submittedName>
</protein>
<comment type="caution">
    <text evidence="2">The sequence shown here is derived from an EMBL/GenBank/DDBJ whole genome shotgun (WGS) entry which is preliminary data.</text>
</comment>
<sequence length="217" mass="21624">MNASTGTSEDGATDAGRRLGEEFRLLLDALAERAEPWLNQLATPRPDAAGQRPGTCEWCPVCAAIALVRGEHSELAGRAAEHLLGLLVLVRAGLAAPTHHAGHHHAGYHAASTAGRDTDASQPGDDAAPADATGPAGGTGPEAGPSAPRPGPTGPDAVPTEPPGAAAPAPAGQSVPGGGFAPSEADGERVTRVQRITVRRRTGAGATNGTAASEAEC</sequence>
<gene>
    <name evidence="2" type="ORF">GTS_20060</name>
</gene>
<evidence type="ECO:0000313" key="3">
    <source>
        <dbReference type="Proteomes" id="UP000298860"/>
    </source>
</evidence>